<dbReference type="Gramene" id="GBG66365">
    <property type="protein sequence ID" value="GBG66365"/>
    <property type="gene ID" value="CBR_g60016"/>
</dbReference>
<feature type="compositionally biased region" description="Acidic residues" evidence="1">
    <location>
        <begin position="233"/>
        <end position="247"/>
    </location>
</feature>
<protein>
    <submittedName>
        <fullName evidence="2">Uncharacterized protein</fullName>
    </submittedName>
</protein>
<keyword evidence="3" id="KW-1185">Reference proteome</keyword>
<evidence type="ECO:0000256" key="1">
    <source>
        <dbReference type="SAM" id="MobiDB-lite"/>
    </source>
</evidence>
<accession>A0A388K8I6</accession>
<reference evidence="2 3" key="1">
    <citation type="journal article" date="2018" name="Cell">
        <title>The Chara Genome: Secondary Complexity and Implications for Plant Terrestrialization.</title>
        <authorList>
            <person name="Nishiyama T."/>
            <person name="Sakayama H."/>
            <person name="Vries J.D."/>
            <person name="Buschmann H."/>
            <person name="Saint-Marcoux D."/>
            <person name="Ullrich K.K."/>
            <person name="Haas F.B."/>
            <person name="Vanderstraeten L."/>
            <person name="Becker D."/>
            <person name="Lang D."/>
            <person name="Vosolsobe S."/>
            <person name="Rombauts S."/>
            <person name="Wilhelmsson P.K.I."/>
            <person name="Janitza P."/>
            <person name="Kern R."/>
            <person name="Heyl A."/>
            <person name="Rumpler F."/>
            <person name="Villalobos L.I.A.C."/>
            <person name="Clay J.M."/>
            <person name="Skokan R."/>
            <person name="Toyoda A."/>
            <person name="Suzuki Y."/>
            <person name="Kagoshima H."/>
            <person name="Schijlen E."/>
            <person name="Tajeshwar N."/>
            <person name="Catarino B."/>
            <person name="Hetherington A.J."/>
            <person name="Saltykova A."/>
            <person name="Bonnot C."/>
            <person name="Breuninger H."/>
            <person name="Symeonidi A."/>
            <person name="Radhakrishnan G.V."/>
            <person name="Van Nieuwerburgh F."/>
            <person name="Deforce D."/>
            <person name="Chang C."/>
            <person name="Karol K.G."/>
            <person name="Hedrich R."/>
            <person name="Ulvskov P."/>
            <person name="Glockner G."/>
            <person name="Delwiche C.F."/>
            <person name="Petrasek J."/>
            <person name="Van de Peer Y."/>
            <person name="Friml J."/>
            <person name="Beilby M."/>
            <person name="Dolan L."/>
            <person name="Kohara Y."/>
            <person name="Sugano S."/>
            <person name="Fujiyama A."/>
            <person name="Delaux P.-M."/>
            <person name="Quint M."/>
            <person name="TheiBen G."/>
            <person name="Hagemann M."/>
            <person name="Harholt J."/>
            <person name="Dunand C."/>
            <person name="Zachgo S."/>
            <person name="Langdale J."/>
            <person name="Maumus F."/>
            <person name="Straeten D.V.D."/>
            <person name="Gould S.B."/>
            <person name="Rensing S.A."/>
        </authorList>
    </citation>
    <scope>NUCLEOTIDE SEQUENCE [LARGE SCALE GENOMIC DNA]</scope>
    <source>
        <strain evidence="2 3">S276</strain>
    </source>
</reference>
<gene>
    <name evidence="2" type="ORF">CBR_g60016</name>
</gene>
<proteinExistence type="predicted"/>
<feature type="region of interest" description="Disordered" evidence="1">
    <location>
        <begin position="152"/>
        <end position="251"/>
    </location>
</feature>
<evidence type="ECO:0000313" key="2">
    <source>
        <dbReference type="EMBL" id="GBG66365.1"/>
    </source>
</evidence>
<feature type="compositionally biased region" description="Basic and acidic residues" evidence="1">
    <location>
        <begin position="163"/>
        <end position="177"/>
    </location>
</feature>
<dbReference type="EMBL" id="BFEA01000073">
    <property type="protein sequence ID" value="GBG66365.1"/>
    <property type="molecule type" value="Genomic_DNA"/>
</dbReference>
<sequence length="411" mass="47233">MKFISRRSSSSSATSSMHFFYERMRVRRRAVNQPLNLLGSHSRVSSKARKGSKTIARRWLPRIISQLNSGWRRTKTISSSSGGRKSKNRNHDGGNDALGLRGMSPRITTDKTTYKRGRVNAFREWSEEEDENEEMSDDELVSKQYAFMKELKDDETSEGGSVGKDETESFEEARDNDQANEGHTFADTRATDSEEESGNNKDCEEPAFDMFNTRPQGKTNGGHTFADTRATYSEEESDNSEDGEEPTFDMFNKRPQGEAMREAKHTLTQEVRKSVFTATTVEDRPPYNLGKRGRNLRVYNKKVNFHVSTERVEEVLKGYCCKAECFQKFSAEHVYDMRQIFWVIKQPEHVNFLLAEMRAASYFSDEGKLEKLRVTFNNVKVCTRAWGGNVRVLDFTCCRRSKNFQGWSTNL</sequence>
<feature type="region of interest" description="Disordered" evidence="1">
    <location>
        <begin position="72"/>
        <end position="104"/>
    </location>
</feature>
<comment type="caution">
    <text evidence="2">The sequence shown here is derived from an EMBL/GenBank/DDBJ whole genome shotgun (WGS) entry which is preliminary data.</text>
</comment>
<dbReference type="Proteomes" id="UP000265515">
    <property type="component" value="Unassembled WGS sequence"/>
</dbReference>
<name>A0A388K8I6_CHABU</name>
<feature type="compositionally biased region" description="Polar residues" evidence="1">
    <location>
        <begin position="213"/>
        <end position="222"/>
    </location>
</feature>
<feature type="compositionally biased region" description="Basic and acidic residues" evidence="1">
    <location>
        <begin position="184"/>
        <end position="204"/>
    </location>
</feature>
<dbReference type="AlphaFoldDB" id="A0A388K8I6"/>
<evidence type="ECO:0000313" key="3">
    <source>
        <dbReference type="Proteomes" id="UP000265515"/>
    </source>
</evidence>
<organism evidence="2 3">
    <name type="scientific">Chara braunii</name>
    <name type="common">Braun's stonewort</name>
    <dbReference type="NCBI Taxonomy" id="69332"/>
    <lineage>
        <taxon>Eukaryota</taxon>
        <taxon>Viridiplantae</taxon>
        <taxon>Streptophyta</taxon>
        <taxon>Charophyceae</taxon>
        <taxon>Charales</taxon>
        <taxon>Characeae</taxon>
        <taxon>Chara</taxon>
    </lineage>
</organism>